<dbReference type="PROSITE" id="PS50110">
    <property type="entry name" value="RESPONSE_REGULATORY"/>
    <property type="match status" value="1"/>
</dbReference>
<proteinExistence type="predicted"/>
<dbReference type="CDD" id="cd16922">
    <property type="entry name" value="HATPase_EvgS-ArcB-TorS-like"/>
    <property type="match status" value="1"/>
</dbReference>
<dbReference type="Pfam" id="PF02518">
    <property type="entry name" value="HATPase_c"/>
    <property type="match status" value="1"/>
</dbReference>
<feature type="region of interest" description="Disordered" evidence="3">
    <location>
        <begin position="571"/>
        <end position="590"/>
    </location>
</feature>
<feature type="region of interest" description="Disordered" evidence="3">
    <location>
        <begin position="199"/>
        <end position="231"/>
    </location>
</feature>
<evidence type="ECO:0008006" key="9">
    <source>
        <dbReference type="Google" id="ProtNLM"/>
    </source>
</evidence>
<evidence type="ECO:0000256" key="3">
    <source>
        <dbReference type="SAM" id="MobiDB-lite"/>
    </source>
</evidence>
<dbReference type="Gene3D" id="3.30.565.10">
    <property type="entry name" value="Histidine kinase-like ATPase, C-terminal domain"/>
    <property type="match status" value="1"/>
</dbReference>
<dbReference type="InterPro" id="IPR011006">
    <property type="entry name" value="CheY-like_superfamily"/>
</dbReference>
<feature type="chain" id="PRO_5007296457" description="Histidine kinase" evidence="4">
    <location>
        <begin position="26"/>
        <end position="1338"/>
    </location>
</feature>
<protein>
    <recommendedName>
        <fullName evidence="9">Histidine kinase</fullName>
    </recommendedName>
</protein>
<evidence type="ECO:0000313" key="7">
    <source>
        <dbReference type="EMBL" id="KXS20707.1"/>
    </source>
</evidence>
<accession>A0A139AVG9</accession>
<dbReference type="InterPro" id="IPR036890">
    <property type="entry name" value="HATPase_C_sf"/>
</dbReference>
<dbReference type="SUPFAM" id="SSF55785">
    <property type="entry name" value="PYP-like sensor domain (PAS domain)"/>
    <property type="match status" value="1"/>
</dbReference>
<dbReference type="InterPro" id="IPR004358">
    <property type="entry name" value="Sig_transdc_His_kin-like_C"/>
</dbReference>
<organism evidence="7 8">
    <name type="scientific">Gonapodya prolifera (strain JEL478)</name>
    <name type="common">Monoblepharis prolifera</name>
    <dbReference type="NCBI Taxonomy" id="1344416"/>
    <lineage>
        <taxon>Eukaryota</taxon>
        <taxon>Fungi</taxon>
        <taxon>Fungi incertae sedis</taxon>
        <taxon>Chytridiomycota</taxon>
        <taxon>Chytridiomycota incertae sedis</taxon>
        <taxon>Monoblepharidomycetes</taxon>
        <taxon>Monoblepharidales</taxon>
        <taxon>Gonapodyaceae</taxon>
        <taxon>Gonapodya</taxon>
    </lineage>
</organism>
<dbReference type="STRING" id="1344416.A0A139AVG9"/>
<reference evidence="7 8" key="1">
    <citation type="journal article" date="2015" name="Genome Biol. Evol.">
        <title>Phylogenomic analyses indicate that early fungi evolved digesting cell walls of algal ancestors of land plants.</title>
        <authorList>
            <person name="Chang Y."/>
            <person name="Wang S."/>
            <person name="Sekimoto S."/>
            <person name="Aerts A.L."/>
            <person name="Choi C."/>
            <person name="Clum A."/>
            <person name="LaButti K.M."/>
            <person name="Lindquist E.A."/>
            <person name="Yee Ngan C."/>
            <person name="Ohm R.A."/>
            <person name="Salamov A.A."/>
            <person name="Grigoriev I.V."/>
            <person name="Spatafora J.W."/>
            <person name="Berbee M.L."/>
        </authorList>
    </citation>
    <scope>NUCLEOTIDE SEQUENCE [LARGE SCALE GENOMIC DNA]</scope>
    <source>
        <strain evidence="7 8">JEL478</strain>
    </source>
</reference>
<feature type="compositionally biased region" description="Low complexity" evidence="3">
    <location>
        <begin position="1177"/>
        <end position="1191"/>
    </location>
</feature>
<dbReference type="Gene3D" id="1.10.287.130">
    <property type="match status" value="1"/>
</dbReference>
<dbReference type="PRINTS" id="PR00344">
    <property type="entry name" value="BCTRLSENSOR"/>
</dbReference>
<dbReference type="PANTHER" id="PTHR45339:SF5">
    <property type="entry name" value="HISTIDINE KINASE"/>
    <property type="match status" value="1"/>
</dbReference>
<keyword evidence="8" id="KW-1185">Reference proteome</keyword>
<feature type="compositionally biased region" description="Basic and acidic residues" evidence="3">
    <location>
        <begin position="199"/>
        <end position="226"/>
    </location>
</feature>
<dbReference type="InterPro" id="IPR036097">
    <property type="entry name" value="HisK_dim/P_sf"/>
</dbReference>
<keyword evidence="4" id="KW-0732">Signal</keyword>
<feature type="signal peptide" evidence="4">
    <location>
        <begin position="1"/>
        <end position="25"/>
    </location>
</feature>
<sequence>MRAPTLAAAVIAAALALALPRASDAAPPLAVGAICTDSSQCSGWCVSLDMGDATKACSCSKASTWDWGSSGLDVFCALLMPRVSQSLRSPVSPANAHAQMFAAVETTSSSTNAQTVGNQSLPTNPASRRQQRLRREPRARRRKLKPHRVPGSLSPPSLLHVQRNVVHHYQDANRNVEHYHRDPNPIHDQRHNNRYYVRDCHNDRNYDGNSDDHRNYDGNSDNDRNYDGNSDNDCPIESVFDLDSETMSTSTTQTITVTTATETTQSTTSTETSSETETTSATATETAATSATVVETPTTGQTVTATAMTSATSTGRPRKSTTTTKPKPVTTSKTTQTRTATTIKTVPPKPTTTTKAAAKPTTTTTAAPVKTTTIVQVRSCDTIYSAYLAGVKMTDADYADWNTWSCKTWFPKGIGSPSTPPPPPPPPPSTRSCDSIYAAYTAGTKMTSQDYSDWAAWGCKTWFPNGIGSPSTPPPPPPPPSTRTCDTIHAAYVSGKAMTSQDFTDWASWQCSKYWPGGIGSPTVRSCDTIYAAATNGVKLTAQDDSDWAACCTKFKRRSISNSSIAIPNLPKRSAVSSSPSPMLQRDGHENELGCPRCRSEIARLSERIKILESQLNELQSYPNLSLRLRTHDEIPPEVDENYYRTNLIFRLEEHSGPDGITAKVARRVYHSHPRNMNGVLDENGLFLDLVPGWDDDHKALLEAMTRAYETRKSQRWYTQPCVTSPAVSNLRELVRLLAGRASGKSENSLMGIVDFLGEDKAGPLFLCTRGYLFLASSFLYTEDDMLRAQERRVFQQILDLVPVWIYWCDMDGNILYTVDNEYFRKLSSCTPEDVKGEAFDAGLVDSLWKRKDGKVSYIRSKNVAVTDVESGIAFRYGYTVDRGLEHELLVKNEQLLDALERAEAGSRTKDLLLANVSHELRTPLNGLLGMARLLRETPGLSPDQMEYVDGVEESGIVLQKVIEDLLEFSRMEMGKTSLEAAPFSVRGVCEGVVSTLNAAVLKRPNVTLNVDIADDVPDTLIGDSGRLWQILMNLTGNALKFTEEGTVRLSVCRSAGPADLQKDTEESLQKAIVDAPKQSGVWLLFSVSDTGIGIPEPMIDRLFKPFFQVDPSTNRKYGGTGLGLAIAKQLVEIMGGSITVKSRSSAPNQGSTFSFTIRAAIETQPHANGSNTTDEASSPQHSQPRSRPAPSKGPSFELKRDSPLRLHKPRILIAEDNEINQRVVVKLLSKLALSSEIASDGREAVDSALRAVQEGKPFDVILMDIMMPRMSGIEATHAIRAFPPEYPQPHIIALTANASERDVSSYLKIMEGFVSKPIQFENFVTTLEHVVRLRNAD</sequence>
<dbReference type="FunFam" id="3.30.565.10:FF:000010">
    <property type="entry name" value="Sensor histidine kinase RcsC"/>
    <property type="match status" value="1"/>
</dbReference>
<dbReference type="InterPro" id="IPR035965">
    <property type="entry name" value="PAS-like_dom_sf"/>
</dbReference>
<feature type="region of interest" description="Disordered" evidence="3">
    <location>
        <begin position="258"/>
        <end position="364"/>
    </location>
</feature>
<dbReference type="OrthoDB" id="10266508at2759"/>
<dbReference type="InterPro" id="IPR005467">
    <property type="entry name" value="His_kinase_dom"/>
</dbReference>
<dbReference type="Pfam" id="PF00512">
    <property type="entry name" value="HisKA"/>
    <property type="match status" value="1"/>
</dbReference>
<gene>
    <name evidence="7" type="ORF">M427DRAFT_40982</name>
</gene>
<dbReference type="SUPFAM" id="SSF52172">
    <property type="entry name" value="CheY-like"/>
    <property type="match status" value="1"/>
</dbReference>
<feature type="region of interest" description="Disordered" evidence="3">
    <location>
        <begin position="105"/>
        <end position="158"/>
    </location>
</feature>
<dbReference type="SMART" id="SM00448">
    <property type="entry name" value="REC"/>
    <property type="match status" value="1"/>
</dbReference>
<dbReference type="PROSITE" id="PS50109">
    <property type="entry name" value="HIS_KIN"/>
    <property type="match status" value="1"/>
</dbReference>
<dbReference type="Gene3D" id="3.40.50.2300">
    <property type="match status" value="1"/>
</dbReference>
<feature type="compositionally biased region" description="Polar residues" evidence="3">
    <location>
        <begin position="105"/>
        <end position="127"/>
    </location>
</feature>
<dbReference type="Proteomes" id="UP000070544">
    <property type="component" value="Unassembled WGS sequence"/>
</dbReference>
<dbReference type="Pfam" id="PF00072">
    <property type="entry name" value="Response_reg"/>
    <property type="match status" value="1"/>
</dbReference>
<dbReference type="InterPro" id="IPR001789">
    <property type="entry name" value="Sig_transdc_resp-reg_receiver"/>
</dbReference>
<dbReference type="SUPFAM" id="SSF55874">
    <property type="entry name" value="ATPase domain of HSP90 chaperone/DNA topoisomerase II/histidine kinase"/>
    <property type="match status" value="1"/>
</dbReference>
<evidence type="ECO:0000259" key="5">
    <source>
        <dbReference type="PROSITE" id="PS50109"/>
    </source>
</evidence>
<dbReference type="CDD" id="cd00082">
    <property type="entry name" value="HisKA"/>
    <property type="match status" value="1"/>
</dbReference>
<dbReference type="InterPro" id="IPR003594">
    <property type="entry name" value="HATPase_dom"/>
</dbReference>
<dbReference type="EMBL" id="KQ965734">
    <property type="protein sequence ID" value="KXS20707.1"/>
    <property type="molecule type" value="Genomic_DNA"/>
</dbReference>
<feature type="modified residue" description="4-aspartylphosphate" evidence="2">
    <location>
        <position position="1265"/>
    </location>
</feature>
<evidence type="ECO:0000313" key="8">
    <source>
        <dbReference type="Proteomes" id="UP000070544"/>
    </source>
</evidence>
<evidence type="ECO:0000256" key="1">
    <source>
        <dbReference type="ARBA" id="ARBA00022553"/>
    </source>
</evidence>
<dbReference type="InterPro" id="IPR003661">
    <property type="entry name" value="HisK_dim/P_dom"/>
</dbReference>
<dbReference type="GO" id="GO:0000155">
    <property type="term" value="F:phosphorelay sensor kinase activity"/>
    <property type="evidence" value="ECO:0007669"/>
    <property type="project" value="InterPro"/>
</dbReference>
<name>A0A139AVG9_GONPJ</name>
<evidence type="ECO:0000256" key="4">
    <source>
        <dbReference type="SAM" id="SignalP"/>
    </source>
</evidence>
<feature type="domain" description="Response regulatory" evidence="6">
    <location>
        <begin position="1211"/>
        <end position="1332"/>
    </location>
</feature>
<dbReference type="SMART" id="SM00387">
    <property type="entry name" value="HATPase_c"/>
    <property type="match status" value="1"/>
</dbReference>
<dbReference type="SMART" id="SM00388">
    <property type="entry name" value="HisKA"/>
    <property type="match status" value="1"/>
</dbReference>
<evidence type="ECO:0000256" key="2">
    <source>
        <dbReference type="PROSITE-ProRule" id="PRU00169"/>
    </source>
</evidence>
<feature type="compositionally biased region" description="Basic residues" evidence="3">
    <location>
        <begin position="129"/>
        <end position="148"/>
    </location>
</feature>
<feature type="region of interest" description="Disordered" evidence="3">
    <location>
        <begin position="1167"/>
        <end position="1202"/>
    </location>
</feature>
<feature type="domain" description="Histidine kinase" evidence="5">
    <location>
        <begin position="916"/>
        <end position="1162"/>
    </location>
</feature>
<dbReference type="PANTHER" id="PTHR45339">
    <property type="entry name" value="HYBRID SIGNAL TRANSDUCTION HISTIDINE KINASE J"/>
    <property type="match status" value="1"/>
</dbReference>
<keyword evidence="1 2" id="KW-0597">Phosphoprotein</keyword>
<dbReference type="CDD" id="cd17546">
    <property type="entry name" value="REC_hyHK_CKI1_RcsC-like"/>
    <property type="match status" value="1"/>
</dbReference>
<evidence type="ECO:0000259" key="6">
    <source>
        <dbReference type="PROSITE" id="PS50110"/>
    </source>
</evidence>
<feature type="compositionally biased region" description="Polar residues" evidence="3">
    <location>
        <begin position="1167"/>
        <end position="1176"/>
    </location>
</feature>
<dbReference type="SUPFAM" id="SSF47384">
    <property type="entry name" value="Homodimeric domain of signal transducing histidine kinase"/>
    <property type="match status" value="1"/>
</dbReference>